<dbReference type="Gene3D" id="1.20.120.450">
    <property type="entry name" value="dinb family like domain"/>
    <property type="match status" value="1"/>
</dbReference>
<proteinExistence type="predicted"/>
<dbReference type="Proteomes" id="UP001556631">
    <property type="component" value="Unassembled WGS sequence"/>
</dbReference>
<dbReference type="EMBL" id="JBFPJR010000030">
    <property type="protein sequence ID" value="MEX0428998.1"/>
    <property type="molecule type" value="Genomic_DNA"/>
</dbReference>
<dbReference type="Pfam" id="PF04978">
    <property type="entry name" value="MST"/>
    <property type="match status" value="1"/>
</dbReference>
<dbReference type="SUPFAM" id="SSF109854">
    <property type="entry name" value="DinB/YfiT-like putative metalloenzymes"/>
    <property type="match status" value="1"/>
</dbReference>
<organism evidence="1 2">
    <name type="scientific">Nocardioides eburneus</name>
    <dbReference type="NCBI Taxonomy" id="3231482"/>
    <lineage>
        <taxon>Bacteria</taxon>
        <taxon>Bacillati</taxon>
        <taxon>Actinomycetota</taxon>
        <taxon>Actinomycetes</taxon>
        <taxon>Propionibacteriales</taxon>
        <taxon>Nocardioidaceae</taxon>
        <taxon>Nocardioides</taxon>
    </lineage>
</organism>
<dbReference type="RefSeq" id="WP_367994967.1">
    <property type="nucleotide sequence ID" value="NZ_JBFPJR010000030.1"/>
</dbReference>
<evidence type="ECO:0000313" key="2">
    <source>
        <dbReference type="Proteomes" id="UP001556631"/>
    </source>
</evidence>
<comment type="caution">
    <text evidence="1">The sequence shown here is derived from an EMBL/GenBank/DDBJ whole genome shotgun (WGS) entry which is preliminary data.</text>
</comment>
<evidence type="ECO:0000313" key="1">
    <source>
        <dbReference type="EMBL" id="MEX0428998.1"/>
    </source>
</evidence>
<dbReference type="InterPro" id="IPR007061">
    <property type="entry name" value="MST-like"/>
</dbReference>
<protein>
    <submittedName>
        <fullName evidence="1">DinB family protein</fullName>
    </submittedName>
</protein>
<reference evidence="1 2" key="1">
    <citation type="submission" date="2024-07" db="EMBL/GenBank/DDBJ databases">
        <authorList>
            <person name="Lee S."/>
            <person name="Kang M."/>
        </authorList>
    </citation>
    <scope>NUCLEOTIDE SEQUENCE [LARGE SCALE GENOMIC DNA]</scope>
    <source>
        <strain evidence="1 2">DS6</strain>
    </source>
</reference>
<name>A0ABV3T1H9_9ACTN</name>
<accession>A0ABV3T1H9</accession>
<dbReference type="InterPro" id="IPR034660">
    <property type="entry name" value="DinB/YfiT-like"/>
</dbReference>
<keyword evidence="2" id="KW-1185">Reference proteome</keyword>
<sequence length="197" mass="21879">MPAHAPVVPDERSALAGFLRQQQDAFRNATYGLTDDQAGTRSTVSELRIGTLIKHVTSTQASWLDSALAAPGRVDPAAKEARQAGWLTDFTWQESDTLAAVLASYDEVCDRVLDAVRALDLDTPVPVPEAPWFPKDVEAWSVRWVWFHLLEELARHAGHADIVREGLDGATMYELLAGREGWPETPWLTPWRPPVEV</sequence>
<gene>
    <name evidence="1" type="ORF">AB3X52_15325</name>
</gene>